<proteinExistence type="predicted"/>
<evidence type="ECO:0000313" key="3">
    <source>
        <dbReference type="EnsemblMetazoa" id="CapteP210915"/>
    </source>
</evidence>
<sequence length="192" mass="21415">MKTKWLACVALFGLVSLSLAAEEVEIDASKQATPPENLKFSTEFVLVTTDVHSEHLTLQYNAAEIAILIIFNFDDEDYIVIANGSSLFSVYQEPPFKMWMGFMDGRLAVGNGPTIGSDVRYQRGQKSANETIEMLSMRSIPEGTAMIFDYEYSPPNPTNSAASQLTMQHIHTLNSILQSMFIPLTSHWVNNN</sequence>
<dbReference type="Proteomes" id="UP000014760">
    <property type="component" value="Unassembled WGS sequence"/>
</dbReference>
<dbReference type="AlphaFoldDB" id="R7VFK3"/>
<evidence type="ECO:0000313" key="2">
    <source>
        <dbReference type="EMBL" id="ELU14460.1"/>
    </source>
</evidence>
<accession>R7VFK3</accession>
<feature type="signal peptide" evidence="1">
    <location>
        <begin position="1"/>
        <end position="20"/>
    </location>
</feature>
<dbReference type="EMBL" id="AMQN01004843">
    <property type="status" value="NOT_ANNOTATED_CDS"/>
    <property type="molecule type" value="Genomic_DNA"/>
</dbReference>
<evidence type="ECO:0000256" key="1">
    <source>
        <dbReference type="SAM" id="SignalP"/>
    </source>
</evidence>
<evidence type="ECO:0000313" key="4">
    <source>
        <dbReference type="Proteomes" id="UP000014760"/>
    </source>
</evidence>
<dbReference type="EnsemblMetazoa" id="CapteT210915">
    <property type="protein sequence ID" value="CapteP210915"/>
    <property type="gene ID" value="CapteG210915"/>
</dbReference>
<dbReference type="HOGENOM" id="CLU_1416388_0_0_1"/>
<keyword evidence="4" id="KW-1185">Reference proteome</keyword>
<reference evidence="4" key="1">
    <citation type="submission" date="2012-12" db="EMBL/GenBank/DDBJ databases">
        <authorList>
            <person name="Hellsten U."/>
            <person name="Grimwood J."/>
            <person name="Chapman J.A."/>
            <person name="Shapiro H."/>
            <person name="Aerts A."/>
            <person name="Otillar R.P."/>
            <person name="Terry A.Y."/>
            <person name="Boore J.L."/>
            <person name="Simakov O."/>
            <person name="Marletaz F."/>
            <person name="Cho S.-J."/>
            <person name="Edsinger-Gonzales E."/>
            <person name="Havlak P."/>
            <person name="Kuo D.-H."/>
            <person name="Larsson T."/>
            <person name="Lv J."/>
            <person name="Arendt D."/>
            <person name="Savage R."/>
            <person name="Osoegawa K."/>
            <person name="de Jong P."/>
            <person name="Lindberg D.R."/>
            <person name="Seaver E.C."/>
            <person name="Weisblat D.A."/>
            <person name="Putnam N.H."/>
            <person name="Grigoriev I.V."/>
            <person name="Rokhsar D.S."/>
        </authorList>
    </citation>
    <scope>NUCLEOTIDE SEQUENCE</scope>
    <source>
        <strain evidence="4">I ESC-2004</strain>
    </source>
</reference>
<keyword evidence="1" id="KW-0732">Signal</keyword>
<organism evidence="2">
    <name type="scientific">Capitella teleta</name>
    <name type="common">Polychaete worm</name>
    <dbReference type="NCBI Taxonomy" id="283909"/>
    <lineage>
        <taxon>Eukaryota</taxon>
        <taxon>Metazoa</taxon>
        <taxon>Spiralia</taxon>
        <taxon>Lophotrochozoa</taxon>
        <taxon>Annelida</taxon>
        <taxon>Polychaeta</taxon>
        <taxon>Sedentaria</taxon>
        <taxon>Scolecida</taxon>
        <taxon>Capitellidae</taxon>
        <taxon>Capitella</taxon>
    </lineage>
</organism>
<evidence type="ECO:0008006" key="5">
    <source>
        <dbReference type="Google" id="ProtNLM"/>
    </source>
</evidence>
<dbReference type="EMBL" id="AMQN01004844">
    <property type="status" value="NOT_ANNOTATED_CDS"/>
    <property type="molecule type" value="Genomic_DNA"/>
</dbReference>
<gene>
    <name evidence="2" type="ORF">CAPTEDRAFT_210915</name>
</gene>
<protein>
    <recommendedName>
        <fullName evidence="5">DOMON domain-containing protein</fullName>
    </recommendedName>
</protein>
<reference evidence="3" key="3">
    <citation type="submission" date="2015-06" db="UniProtKB">
        <authorList>
            <consortium name="EnsemblMetazoa"/>
        </authorList>
    </citation>
    <scope>IDENTIFICATION</scope>
</reference>
<name>R7VFK3_CAPTE</name>
<feature type="chain" id="PRO_5008788975" description="DOMON domain-containing protein" evidence="1">
    <location>
        <begin position="21"/>
        <end position="192"/>
    </location>
</feature>
<reference evidence="2 4" key="2">
    <citation type="journal article" date="2013" name="Nature">
        <title>Insights into bilaterian evolution from three spiralian genomes.</title>
        <authorList>
            <person name="Simakov O."/>
            <person name="Marletaz F."/>
            <person name="Cho S.J."/>
            <person name="Edsinger-Gonzales E."/>
            <person name="Havlak P."/>
            <person name="Hellsten U."/>
            <person name="Kuo D.H."/>
            <person name="Larsson T."/>
            <person name="Lv J."/>
            <person name="Arendt D."/>
            <person name="Savage R."/>
            <person name="Osoegawa K."/>
            <person name="de Jong P."/>
            <person name="Grimwood J."/>
            <person name="Chapman J.A."/>
            <person name="Shapiro H."/>
            <person name="Aerts A."/>
            <person name="Otillar R.P."/>
            <person name="Terry A.Y."/>
            <person name="Boore J.L."/>
            <person name="Grigoriev I.V."/>
            <person name="Lindberg D.R."/>
            <person name="Seaver E.C."/>
            <person name="Weisblat D.A."/>
            <person name="Putnam N.H."/>
            <person name="Rokhsar D.S."/>
        </authorList>
    </citation>
    <scope>NUCLEOTIDE SEQUENCE</scope>
    <source>
        <strain evidence="2 4">I ESC-2004</strain>
    </source>
</reference>
<dbReference type="EMBL" id="KB294486">
    <property type="protein sequence ID" value="ELU14460.1"/>
    <property type="molecule type" value="Genomic_DNA"/>
</dbReference>